<evidence type="ECO:0000256" key="1">
    <source>
        <dbReference type="ARBA" id="ARBA00023002"/>
    </source>
</evidence>
<protein>
    <submittedName>
        <fullName evidence="3">Oidioi.mRNA.OKI2018_I69.XSR.g14521.t1.cds</fullName>
    </submittedName>
</protein>
<dbReference type="SUPFAM" id="SSF51735">
    <property type="entry name" value="NAD(P)-binding Rossmann-fold domains"/>
    <property type="match status" value="1"/>
</dbReference>
<dbReference type="InterPro" id="IPR036291">
    <property type="entry name" value="NAD(P)-bd_dom_sf"/>
</dbReference>
<dbReference type="PANTHER" id="PTHR43975:SF2">
    <property type="entry name" value="EG:BACR7A4.14 PROTEIN-RELATED"/>
    <property type="match status" value="1"/>
</dbReference>
<dbReference type="InterPro" id="IPR020904">
    <property type="entry name" value="Sc_DH/Rdtase_CS"/>
</dbReference>
<reference evidence="3 4" key="1">
    <citation type="submission" date="2021-04" db="EMBL/GenBank/DDBJ databases">
        <authorList>
            <person name="Bliznina A."/>
        </authorList>
    </citation>
    <scope>NUCLEOTIDE SEQUENCE [LARGE SCALE GENOMIC DNA]</scope>
</reference>
<dbReference type="NCBIfam" id="NF005559">
    <property type="entry name" value="PRK07231.1"/>
    <property type="match status" value="1"/>
</dbReference>
<evidence type="ECO:0000259" key="2">
    <source>
        <dbReference type="SMART" id="SM00822"/>
    </source>
</evidence>
<gene>
    <name evidence="3" type="ORF">OKIOD_LOCUS6079</name>
</gene>
<dbReference type="PANTHER" id="PTHR43975">
    <property type="entry name" value="ZGC:101858"/>
    <property type="match status" value="1"/>
</dbReference>
<dbReference type="InterPro" id="IPR057326">
    <property type="entry name" value="KR_dom"/>
</dbReference>
<feature type="domain" description="Ketoreductase" evidence="2">
    <location>
        <begin position="4"/>
        <end position="175"/>
    </location>
</feature>
<dbReference type="InterPro" id="IPR002347">
    <property type="entry name" value="SDR_fam"/>
</dbReference>
<keyword evidence="4" id="KW-1185">Reference proteome</keyword>
<dbReference type="PRINTS" id="PR00081">
    <property type="entry name" value="GDHRDH"/>
</dbReference>
<accession>A0ABN7SF05</accession>
<dbReference type="SMART" id="SM00822">
    <property type="entry name" value="PKS_KR"/>
    <property type="match status" value="1"/>
</dbReference>
<proteinExistence type="predicted"/>
<dbReference type="Gene3D" id="3.40.50.720">
    <property type="entry name" value="NAD(P)-binding Rossmann-like Domain"/>
    <property type="match status" value="1"/>
</dbReference>
<evidence type="ECO:0000313" key="3">
    <source>
        <dbReference type="EMBL" id="CAG5096218.1"/>
    </source>
</evidence>
<dbReference type="PRINTS" id="PR00080">
    <property type="entry name" value="SDRFAMILY"/>
</dbReference>
<dbReference type="Pfam" id="PF13561">
    <property type="entry name" value="adh_short_C2"/>
    <property type="match status" value="1"/>
</dbReference>
<evidence type="ECO:0000313" key="4">
    <source>
        <dbReference type="Proteomes" id="UP001158576"/>
    </source>
</evidence>
<dbReference type="EMBL" id="OU015569">
    <property type="protein sequence ID" value="CAG5096218.1"/>
    <property type="molecule type" value="Genomic_DNA"/>
</dbReference>
<name>A0ABN7SF05_OIKDI</name>
<dbReference type="PROSITE" id="PS00061">
    <property type="entry name" value="ADH_SHORT"/>
    <property type="match status" value="1"/>
</dbReference>
<keyword evidence="1" id="KW-0560">Oxidoreductase</keyword>
<organism evidence="3 4">
    <name type="scientific">Oikopleura dioica</name>
    <name type="common">Tunicate</name>
    <dbReference type="NCBI Taxonomy" id="34765"/>
    <lineage>
        <taxon>Eukaryota</taxon>
        <taxon>Metazoa</taxon>
        <taxon>Chordata</taxon>
        <taxon>Tunicata</taxon>
        <taxon>Appendicularia</taxon>
        <taxon>Copelata</taxon>
        <taxon>Oikopleuridae</taxon>
        <taxon>Oikopleura</taxon>
    </lineage>
</organism>
<sequence>MSTKTIIVTGGSRGIGAAIARSFAAKGWNIVIQGRSKEKLAAVTKECIEAGGNAVSIELDLSETERVHEIVDLAINKFGRLDVLVNNAGTMRPGGLESQTSADFDFVMAVNCKAPVFLMKAAIEHLKATKGNVVNISSTSSFTPFQGILSYNMSKAALDHFTRTMATNLMTCGVKVNSINPATVRTDIHYSKGYDDAKVQEYYDHVTEKQPLGGVIEPEQIAEAVLMITDDKLGSLTGQTIVIDGGRSQHPV</sequence>
<dbReference type="Proteomes" id="UP001158576">
    <property type="component" value="Chromosome XSR"/>
</dbReference>